<feature type="binding site" evidence="6">
    <location>
        <position position="262"/>
    </location>
    <ligand>
        <name>L-histidine</name>
        <dbReference type="ChEBI" id="CHEBI:57595"/>
    </ligand>
</feature>
<sequence>MTEKKDKTIHLVRGMKDILPADQPWWDFVRSRGRDLAKSYGYDRIDTPMLEQTNLFIRSVGKGTDIVEKEMFSFIDQGNENVTLRPEATAGIVRAYIEHGLVNQPKPVKLFWLGPLFRHDRPQAGRYRQFWQLDYEALGDDHPAVDAELIMIAYGLLKELGLSPTVQINSIGDEDDRERYKKALVEYFRPRRNQLSEEVKKRLQKNPLRVLDSKEEAVRILVQDAPQIVDYLSETANKHFVKVLEHLDELEIPYVLNPRLVRGLDYYNRTVFELWSQDDEGGQLAFGGGGRYDSLVEQLGGQPTPAAGFAIGFERLIMKMREANVPLPPAHTPNIFVAQLGEASRKKCLKLFEELRRAGVYAAHALSKDGIKQQMEAANRLKVKYTLIFGQKEMLDNTILLRDMDNGIQETIPFEKVVPEVKKRLERSALKENHSSTSPEV</sequence>
<dbReference type="SUPFAM" id="SSF55681">
    <property type="entry name" value="Class II aaRS and biotin synthetases"/>
    <property type="match status" value="1"/>
</dbReference>
<dbReference type="InterPro" id="IPR004154">
    <property type="entry name" value="Anticodon-bd"/>
</dbReference>
<keyword evidence="3 5" id="KW-0030">Aminoacyl-tRNA synthetase</keyword>
<dbReference type="GO" id="GO:0005524">
    <property type="term" value="F:ATP binding"/>
    <property type="evidence" value="ECO:0007669"/>
    <property type="project" value="UniProtKB-UniRule"/>
</dbReference>
<evidence type="ECO:0000256" key="2">
    <source>
        <dbReference type="ARBA" id="ARBA00022741"/>
    </source>
</evidence>
<gene>
    <name evidence="5" type="primary">hisS</name>
    <name evidence="8" type="ORF">A2898_00785</name>
</gene>
<feature type="binding site" evidence="6">
    <location>
        <position position="136"/>
    </location>
    <ligand>
        <name>L-histidine</name>
        <dbReference type="ChEBI" id="CHEBI:57595"/>
    </ligand>
</feature>
<name>A0A1G2B1H5_9BACT</name>
<evidence type="ECO:0000256" key="5">
    <source>
        <dbReference type="HAMAP-Rule" id="MF_00127"/>
    </source>
</evidence>
<dbReference type="Pfam" id="PF13393">
    <property type="entry name" value="tRNA-synt_His"/>
    <property type="match status" value="1"/>
</dbReference>
<dbReference type="InterPro" id="IPR045864">
    <property type="entry name" value="aa-tRNA-synth_II/BPL/LPL"/>
</dbReference>
<keyword evidence="5" id="KW-0963">Cytoplasm</keyword>
<dbReference type="PIRSF" id="PIRSF001549">
    <property type="entry name" value="His-tRNA_synth"/>
    <property type="match status" value="1"/>
</dbReference>
<dbReference type="GO" id="GO:0006427">
    <property type="term" value="P:histidyl-tRNA aminoacylation"/>
    <property type="evidence" value="ECO:0007669"/>
    <property type="project" value="UniProtKB-UniRule"/>
</dbReference>
<feature type="binding site" evidence="6">
    <location>
        <position position="132"/>
    </location>
    <ligand>
        <name>L-histidine</name>
        <dbReference type="ChEBI" id="CHEBI:57595"/>
    </ligand>
</feature>
<evidence type="ECO:0000256" key="3">
    <source>
        <dbReference type="ARBA" id="ARBA00023146"/>
    </source>
</evidence>
<evidence type="ECO:0000313" key="9">
    <source>
        <dbReference type="Proteomes" id="UP000179164"/>
    </source>
</evidence>
<dbReference type="EC" id="6.1.1.21" evidence="5"/>
<keyword evidence="5" id="KW-0648">Protein biosynthesis</keyword>
<dbReference type="InterPro" id="IPR006195">
    <property type="entry name" value="aa-tRNA-synth_II"/>
</dbReference>
<keyword evidence="2 5" id="KW-0547">Nucleotide-binding</keyword>
<comment type="subunit">
    <text evidence="5">Homodimer.</text>
</comment>
<comment type="caution">
    <text evidence="8">The sequence shown here is derived from an EMBL/GenBank/DDBJ whole genome shotgun (WGS) entry which is preliminary data.</text>
</comment>
<dbReference type="Gene3D" id="3.30.930.10">
    <property type="entry name" value="Bira Bifunctional Protein, Domain 2"/>
    <property type="match status" value="1"/>
</dbReference>
<organism evidence="8 9">
    <name type="scientific">Candidatus Kerfeldbacteria bacterium RIFCSPLOWO2_01_FULL_48_11</name>
    <dbReference type="NCBI Taxonomy" id="1798543"/>
    <lineage>
        <taxon>Bacteria</taxon>
        <taxon>Candidatus Kerfeldiibacteriota</taxon>
    </lineage>
</organism>
<feature type="binding site" evidence="6">
    <location>
        <position position="118"/>
    </location>
    <ligand>
        <name>L-histidine</name>
        <dbReference type="ChEBI" id="CHEBI:57595"/>
    </ligand>
</feature>
<dbReference type="CDD" id="cd00773">
    <property type="entry name" value="HisRS-like_core"/>
    <property type="match status" value="1"/>
</dbReference>
<dbReference type="NCBIfam" id="TIGR00442">
    <property type="entry name" value="hisS"/>
    <property type="match status" value="1"/>
</dbReference>
<evidence type="ECO:0000259" key="7">
    <source>
        <dbReference type="PROSITE" id="PS50862"/>
    </source>
</evidence>
<dbReference type="SUPFAM" id="SSF52954">
    <property type="entry name" value="Class II aaRS ABD-related"/>
    <property type="match status" value="1"/>
</dbReference>
<dbReference type="InterPro" id="IPR015807">
    <property type="entry name" value="His-tRNA-ligase"/>
</dbReference>
<dbReference type="GO" id="GO:0005737">
    <property type="term" value="C:cytoplasm"/>
    <property type="evidence" value="ECO:0007669"/>
    <property type="project" value="UniProtKB-SubCell"/>
</dbReference>
<feature type="binding site" evidence="6">
    <location>
        <begin position="87"/>
        <end position="89"/>
    </location>
    <ligand>
        <name>L-histidine</name>
        <dbReference type="ChEBI" id="CHEBI:57595"/>
    </ligand>
</feature>
<dbReference type="Proteomes" id="UP000179164">
    <property type="component" value="Unassembled WGS sequence"/>
</dbReference>
<dbReference type="PANTHER" id="PTHR43707:SF1">
    <property type="entry name" value="HISTIDINE--TRNA LIGASE, MITOCHONDRIAL-RELATED"/>
    <property type="match status" value="1"/>
</dbReference>
<dbReference type="Pfam" id="PF03129">
    <property type="entry name" value="HGTP_anticodon"/>
    <property type="match status" value="1"/>
</dbReference>
<comment type="similarity">
    <text evidence="1 5">Belongs to the class-II aminoacyl-tRNA synthetase family.</text>
</comment>
<dbReference type="PROSITE" id="PS50862">
    <property type="entry name" value="AA_TRNA_LIGASE_II"/>
    <property type="match status" value="1"/>
</dbReference>
<dbReference type="GO" id="GO:0004821">
    <property type="term" value="F:histidine-tRNA ligase activity"/>
    <property type="evidence" value="ECO:0007669"/>
    <property type="project" value="UniProtKB-UniRule"/>
</dbReference>
<proteinExistence type="inferred from homology"/>
<dbReference type="Gene3D" id="3.40.50.800">
    <property type="entry name" value="Anticodon-binding domain"/>
    <property type="match status" value="1"/>
</dbReference>
<keyword evidence="5" id="KW-0067">ATP-binding</keyword>
<reference evidence="8 9" key="1">
    <citation type="journal article" date="2016" name="Nat. Commun.">
        <title>Thousands of microbial genomes shed light on interconnected biogeochemical processes in an aquifer system.</title>
        <authorList>
            <person name="Anantharaman K."/>
            <person name="Brown C.T."/>
            <person name="Hug L.A."/>
            <person name="Sharon I."/>
            <person name="Castelle C.J."/>
            <person name="Probst A.J."/>
            <person name="Thomas B.C."/>
            <person name="Singh A."/>
            <person name="Wilkins M.J."/>
            <person name="Karaoz U."/>
            <person name="Brodie E.L."/>
            <person name="Williams K.H."/>
            <person name="Hubbard S.S."/>
            <person name="Banfield J.F."/>
        </authorList>
    </citation>
    <scope>NUCLEOTIDE SEQUENCE [LARGE SCALE GENOMIC DNA]</scope>
</reference>
<evidence type="ECO:0000313" key="8">
    <source>
        <dbReference type="EMBL" id="OGY83041.1"/>
    </source>
</evidence>
<comment type="catalytic activity">
    <reaction evidence="4 5">
        <text>tRNA(His) + L-histidine + ATP = L-histidyl-tRNA(His) + AMP + diphosphate + H(+)</text>
        <dbReference type="Rhea" id="RHEA:17313"/>
        <dbReference type="Rhea" id="RHEA-COMP:9665"/>
        <dbReference type="Rhea" id="RHEA-COMP:9689"/>
        <dbReference type="ChEBI" id="CHEBI:15378"/>
        <dbReference type="ChEBI" id="CHEBI:30616"/>
        <dbReference type="ChEBI" id="CHEBI:33019"/>
        <dbReference type="ChEBI" id="CHEBI:57595"/>
        <dbReference type="ChEBI" id="CHEBI:78442"/>
        <dbReference type="ChEBI" id="CHEBI:78527"/>
        <dbReference type="ChEBI" id="CHEBI:456215"/>
        <dbReference type="EC" id="6.1.1.21"/>
    </reaction>
</comment>
<comment type="subcellular location">
    <subcellularLocation>
        <location evidence="5">Cytoplasm</location>
    </subcellularLocation>
</comment>
<dbReference type="AlphaFoldDB" id="A0A1G2B1H5"/>
<accession>A0A1G2B1H5</accession>
<dbReference type="InterPro" id="IPR036621">
    <property type="entry name" value="Anticodon-bd_dom_sf"/>
</dbReference>
<dbReference type="PANTHER" id="PTHR43707">
    <property type="entry name" value="HISTIDYL-TRNA SYNTHETASE"/>
    <property type="match status" value="1"/>
</dbReference>
<evidence type="ECO:0000256" key="1">
    <source>
        <dbReference type="ARBA" id="ARBA00008226"/>
    </source>
</evidence>
<evidence type="ECO:0000256" key="6">
    <source>
        <dbReference type="PIRSR" id="PIRSR001549-1"/>
    </source>
</evidence>
<dbReference type="InterPro" id="IPR041715">
    <property type="entry name" value="HisRS-like_core"/>
</dbReference>
<dbReference type="STRING" id="1798543.A2898_00785"/>
<dbReference type="InterPro" id="IPR004516">
    <property type="entry name" value="HisRS/HisZ"/>
</dbReference>
<dbReference type="EMBL" id="MHKE01000016">
    <property type="protein sequence ID" value="OGY83041.1"/>
    <property type="molecule type" value="Genomic_DNA"/>
</dbReference>
<keyword evidence="5 8" id="KW-0436">Ligase</keyword>
<feature type="binding site" evidence="6">
    <location>
        <begin position="266"/>
        <end position="267"/>
    </location>
    <ligand>
        <name>L-histidine</name>
        <dbReference type="ChEBI" id="CHEBI:57595"/>
    </ligand>
</feature>
<protein>
    <recommendedName>
        <fullName evidence="5">Histidine--tRNA ligase</fullName>
        <ecNumber evidence="5">6.1.1.21</ecNumber>
    </recommendedName>
    <alternativeName>
        <fullName evidence="5">Histidyl-tRNA synthetase</fullName>
        <shortName evidence="5">HisRS</shortName>
    </alternativeName>
</protein>
<dbReference type="HAMAP" id="MF_00127">
    <property type="entry name" value="His_tRNA_synth"/>
    <property type="match status" value="1"/>
</dbReference>
<feature type="domain" description="Aminoacyl-transfer RNA synthetases class-II family profile" evidence="7">
    <location>
        <begin position="34"/>
        <end position="328"/>
    </location>
</feature>
<evidence type="ECO:0000256" key="4">
    <source>
        <dbReference type="ARBA" id="ARBA00047639"/>
    </source>
</evidence>